<evidence type="ECO:0000256" key="7">
    <source>
        <dbReference type="ARBA" id="ARBA00032380"/>
    </source>
</evidence>
<keyword evidence="3 11" id="KW-0808">Transferase</keyword>
<evidence type="ECO:0000256" key="6">
    <source>
        <dbReference type="ARBA" id="ARBA00023229"/>
    </source>
</evidence>
<dbReference type="GO" id="GO:1990234">
    <property type="term" value="C:transferase complex"/>
    <property type="evidence" value="ECO:0007669"/>
    <property type="project" value="TreeGrafter"/>
</dbReference>
<dbReference type="RefSeq" id="XP_040761336.1">
    <property type="nucleotide sequence ID" value="XM_040904800.1"/>
</dbReference>
<dbReference type="Pfam" id="PF00348">
    <property type="entry name" value="polyprenyl_synt"/>
    <property type="match status" value="1"/>
</dbReference>
<gene>
    <name evidence="12" type="ORF">LAESUDRAFT_659273</name>
</gene>
<evidence type="ECO:0000313" key="13">
    <source>
        <dbReference type="Proteomes" id="UP000076871"/>
    </source>
</evidence>
<dbReference type="AlphaFoldDB" id="A0A165CWL0"/>
<keyword evidence="4" id="KW-0479">Metal-binding</keyword>
<name>A0A165CWL0_9APHY</name>
<comment type="cofactor">
    <cofactor evidence="1">
        <name>Mg(2+)</name>
        <dbReference type="ChEBI" id="CHEBI:18420"/>
    </cofactor>
</comment>
<evidence type="ECO:0000256" key="1">
    <source>
        <dbReference type="ARBA" id="ARBA00001946"/>
    </source>
</evidence>
<dbReference type="GO" id="GO:0008299">
    <property type="term" value="P:isoprenoid biosynthetic process"/>
    <property type="evidence" value="ECO:0007669"/>
    <property type="project" value="UniProtKB-KW"/>
</dbReference>
<comment type="similarity">
    <text evidence="2 11">Belongs to the FPP/GGPP synthase family.</text>
</comment>
<dbReference type="CDD" id="cd00685">
    <property type="entry name" value="Trans_IPPS_HT"/>
    <property type="match status" value="1"/>
</dbReference>
<sequence length="348" mass="38188">MTLLALYISQFEEGLLNSVITPVRFLAEIAQYYIKQPSKRLRPSLIFLMAQATNGLGSEWPSKSDIWQLTLLGRVLPSQVRLAEIIEMIHVASLLHDDVIDESPVRRGVPSAPVSFGNKRTILSGDFLLGRAMAACAMLGSSDVMDLVSKVICTLVEGELLQAQDALSIASTFQSNYSSVASIPLDDTDDALKAHWDDYLQKTYMKTASLFSHTLQCAVILGGSTTSDPWQNVAAAFGNELGMAFQLIDDALDYEGHSEDLGKPSGASDLRLGLITAPIFFAMEEDARMLPLFARRFQELGDISAALEIVRTCGAISRTRSLACLYAGRDARPLTRCLQAQRRLPLRR</sequence>
<dbReference type="STRING" id="1314785.A0A165CWL0"/>
<keyword evidence="13" id="KW-1185">Reference proteome</keyword>
<dbReference type="GO" id="GO:0004659">
    <property type="term" value="F:prenyltransferase activity"/>
    <property type="evidence" value="ECO:0007669"/>
    <property type="project" value="InterPro"/>
</dbReference>
<dbReference type="InterPro" id="IPR033749">
    <property type="entry name" value="Polyprenyl_synt_CS"/>
</dbReference>
<dbReference type="GO" id="GO:0006744">
    <property type="term" value="P:ubiquinone biosynthetic process"/>
    <property type="evidence" value="ECO:0007669"/>
    <property type="project" value="TreeGrafter"/>
</dbReference>
<organism evidence="12 13">
    <name type="scientific">Laetiporus sulphureus 93-53</name>
    <dbReference type="NCBI Taxonomy" id="1314785"/>
    <lineage>
        <taxon>Eukaryota</taxon>
        <taxon>Fungi</taxon>
        <taxon>Dikarya</taxon>
        <taxon>Basidiomycota</taxon>
        <taxon>Agaricomycotina</taxon>
        <taxon>Agaricomycetes</taxon>
        <taxon>Polyporales</taxon>
        <taxon>Laetiporus</taxon>
    </lineage>
</organism>
<evidence type="ECO:0000313" key="12">
    <source>
        <dbReference type="EMBL" id="KZT03596.1"/>
    </source>
</evidence>
<evidence type="ECO:0000256" key="10">
    <source>
        <dbReference type="ARBA" id="ARBA00032873"/>
    </source>
</evidence>
<dbReference type="InterPro" id="IPR008949">
    <property type="entry name" value="Isoprenoid_synthase_dom_sf"/>
</dbReference>
<dbReference type="EMBL" id="KV427642">
    <property type="protein sequence ID" value="KZT03596.1"/>
    <property type="molecule type" value="Genomic_DNA"/>
</dbReference>
<dbReference type="InParanoid" id="A0A165CWL0"/>
<dbReference type="PROSITE" id="PS00723">
    <property type="entry name" value="POLYPRENYL_SYNTHASE_1"/>
    <property type="match status" value="1"/>
</dbReference>
<dbReference type="GO" id="GO:0046872">
    <property type="term" value="F:metal ion binding"/>
    <property type="evidence" value="ECO:0007669"/>
    <property type="project" value="UniProtKB-KW"/>
</dbReference>
<evidence type="ECO:0000256" key="4">
    <source>
        <dbReference type="ARBA" id="ARBA00022723"/>
    </source>
</evidence>
<dbReference type="PANTHER" id="PTHR12001">
    <property type="entry name" value="GERANYLGERANYL PYROPHOSPHATE SYNTHASE"/>
    <property type="match status" value="1"/>
</dbReference>
<dbReference type="Gene3D" id="1.10.600.10">
    <property type="entry name" value="Farnesyl Diphosphate Synthase"/>
    <property type="match status" value="1"/>
</dbReference>
<keyword evidence="6" id="KW-0414">Isoprene biosynthesis</keyword>
<evidence type="ECO:0000256" key="11">
    <source>
        <dbReference type="RuleBase" id="RU004466"/>
    </source>
</evidence>
<dbReference type="InterPro" id="IPR000092">
    <property type="entry name" value="Polyprenyl_synt"/>
</dbReference>
<dbReference type="GeneID" id="63821830"/>
<accession>A0A165CWL0</accession>
<reference evidence="12 13" key="1">
    <citation type="journal article" date="2016" name="Mol. Biol. Evol.">
        <title>Comparative Genomics of Early-Diverging Mushroom-Forming Fungi Provides Insights into the Origins of Lignocellulose Decay Capabilities.</title>
        <authorList>
            <person name="Nagy L.G."/>
            <person name="Riley R."/>
            <person name="Tritt A."/>
            <person name="Adam C."/>
            <person name="Daum C."/>
            <person name="Floudas D."/>
            <person name="Sun H."/>
            <person name="Yadav J.S."/>
            <person name="Pangilinan J."/>
            <person name="Larsson K.H."/>
            <person name="Matsuura K."/>
            <person name="Barry K."/>
            <person name="Labutti K."/>
            <person name="Kuo R."/>
            <person name="Ohm R.A."/>
            <person name="Bhattacharya S.S."/>
            <person name="Shirouzu T."/>
            <person name="Yoshinaga Y."/>
            <person name="Martin F.M."/>
            <person name="Grigoriev I.V."/>
            <person name="Hibbett D.S."/>
        </authorList>
    </citation>
    <scope>NUCLEOTIDE SEQUENCE [LARGE SCALE GENOMIC DNA]</scope>
    <source>
        <strain evidence="12 13">93-53</strain>
    </source>
</reference>
<evidence type="ECO:0000256" key="8">
    <source>
        <dbReference type="ARBA" id="ARBA00032424"/>
    </source>
</evidence>
<keyword evidence="5" id="KW-0460">Magnesium</keyword>
<dbReference type="OrthoDB" id="9927103at2759"/>
<dbReference type="SUPFAM" id="SSF48576">
    <property type="entry name" value="Terpenoid synthases"/>
    <property type="match status" value="1"/>
</dbReference>
<evidence type="ECO:0000256" key="9">
    <source>
        <dbReference type="ARBA" id="ARBA00032448"/>
    </source>
</evidence>
<protein>
    <recommendedName>
        <fullName evidence="10">(2E,6E)-farnesyl diphosphate synthase</fullName>
    </recommendedName>
    <alternativeName>
        <fullName evidence="9">Dimethylallyltranstransferase</fullName>
    </alternativeName>
    <alternativeName>
        <fullName evidence="8">Farnesyl diphosphate synthase</fullName>
    </alternativeName>
    <alternativeName>
        <fullName evidence="7">Geranyltranstransferase</fullName>
    </alternativeName>
</protein>
<dbReference type="PANTHER" id="PTHR12001:SF69">
    <property type="entry name" value="ALL TRANS-POLYPRENYL-DIPHOSPHATE SYNTHASE PDSS1"/>
    <property type="match status" value="1"/>
</dbReference>
<proteinExistence type="inferred from homology"/>
<evidence type="ECO:0000256" key="3">
    <source>
        <dbReference type="ARBA" id="ARBA00022679"/>
    </source>
</evidence>
<dbReference type="SFLD" id="SFLDS00005">
    <property type="entry name" value="Isoprenoid_Synthase_Type_I"/>
    <property type="match status" value="1"/>
</dbReference>
<dbReference type="Proteomes" id="UP000076871">
    <property type="component" value="Unassembled WGS sequence"/>
</dbReference>
<evidence type="ECO:0000256" key="2">
    <source>
        <dbReference type="ARBA" id="ARBA00006706"/>
    </source>
</evidence>
<evidence type="ECO:0000256" key="5">
    <source>
        <dbReference type="ARBA" id="ARBA00022842"/>
    </source>
</evidence>